<feature type="coiled-coil region" evidence="1">
    <location>
        <begin position="82"/>
        <end position="144"/>
    </location>
</feature>
<organism evidence="3 4">
    <name type="scientific">Bodo saltans</name>
    <name type="common">Flagellated protozoan</name>
    <dbReference type="NCBI Taxonomy" id="75058"/>
    <lineage>
        <taxon>Eukaryota</taxon>
        <taxon>Discoba</taxon>
        <taxon>Euglenozoa</taxon>
        <taxon>Kinetoplastea</taxon>
        <taxon>Metakinetoplastina</taxon>
        <taxon>Eubodonida</taxon>
        <taxon>Bodonidae</taxon>
        <taxon>Bodo</taxon>
    </lineage>
</organism>
<proteinExistence type="predicted"/>
<evidence type="ECO:0000256" key="2">
    <source>
        <dbReference type="SAM" id="MobiDB-lite"/>
    </source>
</evidence>
<dbReference type="VEuPathDB" id="TriTrypDB:BSAL_92475"/>
<dbReference type="EMBL" id="CYKH01001274">
    <property type="protein sequence ID" value="CUG86308.1"/>
    <property type="molecule type" value="Genomic_DNA"/>
</dbReference>
<evidence type="ECO:0008006" key="5">
    <source>
        <dbReference type="Google" id="ProtNLM"/>
    </source>
</evidence>
<evidence type="ECO:0000313" key="3">
    <source>
        <dbReference type="EMBL" id="CUG86308.1"/>
    </source>
</evidence>
<feature type="compositionally biased region" description="Low complexity" evidence="2">
    <location>
        <begin position="182"/>
        <end position="194"/>
    </location>
</feature>
<protein>
    <recommendedName>
        <fullName evidence="5">GAR domain-containing protein</fullName>
    </recommendedName>
</protein>
<evidence type="ECO:0000256" key="1">
    <source>
        <dbReference type="SAM" id="Coils"/>
    </source>
</evidence>
<reference evidence="4" key="1">
    <citation type="submission" date="2015-09" db="EMBL/GenBank/DDBJ databases">
        <authorList>
            <consortium name="Pathogen Informatics"/>
        </authorList>
    </citation>
    <scope>NUCLEOTIDE SEQUENCE [LARGE SCALE GENOMIC DNA]</scope>
    <source>
        <strain evidence="4">Lake Konstanz</strain>
    </source>
</reference>
<sequence length="859" mass="91754">MLNSDDLRKQLTASEAYNRFMEKRVRMLEMEVKLLQSATSESDTAAKHFGLLGVASASQGGASSPTSAGASKKFQDVKEMTATQVLEELMRLRSEHKATQAELKQAKKELSMTSANLQHFTSKEQQQRQRATQLTEEVRQLRSLLPSHLFDGSSIGSVAGGDGGAASRGVSYLSSDAQFSPSSTSRRGGSTNTNQSSSDDGATAQDNAKIRSAAQVAQDTTYHVKQLVADVQAHADQLFALPSASYNTSIYSSGPPPPSTVPLNFSDCPTPKERVDRWRSVSTRIHTIMKFSKRDMVEQDVSIGFLSSASSPKSAGTKSSTSYKKKMYDRTQSQLEALLSLVERNVEKLKELVIDLPKGMSAYLTKCRSGISIVVDGQRANTPSALAAIRAQSEQLVQELARHRSEFAATLGAVREQTLVLCAVLMSCVDGAIGINMYRGIPNAMKLIAAMETQVAMLVSFDHAVELDAVREHLVRPAEGPSQGPEEAWYVRGLTLEREIGRLAQLDPARDRIEKLDILAIKRLFPDTLAAATSVAASGGMNPAFAETVVTLETIKTAAVHLQKMFRGELNPAGTSSSTGDDNVASHKAVQCNLQQQKLQMTDNELHIARLANIRSNWFEAAVRASSPIATGSGRDPSSPPGINNLQALQDGTGGGSSPSLTPRGGGRSGGGNLSNTRSKGRLTSAEVSAMLEDITGRMQLHLPSNFAAVKSRVPRYNNETDGYLFHYGRRVISVHVTGNGANLAVHIGGGYITFEEFCLKYGATESLMYEQKQGGGGNVSEGGGSPLGLGRSITSPGAVSAAGGAAAASFASNASPHHRSPHQQHLDINADEVLQGVAGGNRASIPKLREALAKHLPK</sequence>
<feature type="region of interest" description="Disordered" evidence="2">
    <location>
        <begin position="629"/>
        <end position="683"/>
    </location>
</feature>
<feature type="region of interest" description="Disordered" evidence="2">
    <location>
        <begin position="176"/>
        <end position="204"/>
    </location>
</feature>
<feature type="compositionally biased region" description="Gly residues" evidence="2">
    <location>
        <begin position="664"/>
        <end position="673"/>
    </location>
</feature>
<dbReference type="AlphaFoldDB" id="A0A0S4JAY3"/>
<dbReference type="Proteomes" id="UP000051952">
    <property type="component" value="Unassembled WGS sequence"/>
</dbReference>
<keyword evidence="4" id="KW-1185">Reference proteome</keyword>
<gene>
    <name evidence="3" type="ORF">BSAL_92475</name>
</gene>
<evidence type="ECO:0000313" key="4">
    <source>
        <dbReference type="Proteomes" id="UP000051952"/>
    </source>
</evidence>
<feature type="compositionally biased region" description="Polar residues" evidence="2">
    <location>
        <begin position="641"/>
        <end position="650"/>
    </location>
</feature>
<name>A0A0S4JAY3_BODSA</name>
<accession>A0A0S4JAY3</accession>
<keyword evidence="1" id="KW-0175">Coiled coil</keyword>
<feature type="compositionally biased region" description="Polar residues" evidence="2">
    <location>
        <begin position="195"/>
        <end position="204"/>
    </location>
</feature>